<name>A0A380W2R9_AFIFE</name>
<dbReference type="RefSeq" id="WP_002718024.1">
    <property type="nucleotide sequence ID" value="NZ_UFSI01000001.1"/>
</dbReference>
<feature type="signal peptide" evidence="1">
    <location>
        <begin position="1"/>
        <end position="29"/>
    </location>
</feature>
<dbReference type="Proteomes" id="UP000254343">
    <property type="component" value="Unassembled WGS sequence"/>
</dbReference>
<reference evidence="2 3" key="1">
    <citation type="submission" date="2018-06" db="EMBL/GenBank/DDBJ databases">
        <authorList>
            <consortium name="Pathogen Informatics"/>
            <person name="Doyle S."/>
        </authorList>
    </citation>
    <scope>NUCLEOTIDE SEQUENCE [LARGE SCALE GENOMIC DNA]</scope>
    <source>
        <strain evidence="2 3">NCTC12722</strain>
    </source>
</reference>
<dbReference type="AlphaFoldDB" id="A0A380W2R9"/>
<sequence>MKRWSATQLVALFLAVFVTVGMSLSAVQASDMTAKMAMASDMGAPGHNGCDCCPSGGNDNDMKAMPCAAFCVAPVLAVLPQVTGMALVQRPGSPIAARVALLNGRASPPGPHPPRPASIG</sequence>
<evidence type="ECO:0000313" key="3">
    <source>
        <dbReference type="Proteomes" id="UP000254343"/>
    </source>
</evidence>
<proteinExistence type="predicted"/>
<dbReference type="EMBL" id="UIGB01000001">
    <property type="protein sequence ID" value="SUU83244.1"/>
    <property type="molecule type" value="Genomic_DNA"/>
</dbReference>
<evidence type="ECO:0000313" key="2">
    <source>
        <dbReference type="EMBL" id="SUU83244.1"/>
    </source>
</evidence>
<protein>
    <recommendedName>
        <fullName evidence="4">DUF2946 domain-containing protein</fullName>
    </recommendedName>
</protein>
<organism evidence="2 3">
    <name type="scientific">Afipia felis</name>
    <name type="common">Cat scratch disease bacillus</name>
    <dbReference type="NCBI Taxonomy" id="1035"/>
    <lineage>
        <taxon>Bacteria</taxon>
        <taxon>Pseudomonadati</taxon>
        <taxon>Pseudomonadota</taxon>
        <taxon>Alphaproteobacteria</taxon>
        <taxon>Hyphomicrobiales</taxon>
        <taxon>Nitrobacteraceae</taxon>
        <taxon>Afipia</taxon>
    </lineage>
</organism>
<accession>A0A380W2R9</accession>
<feature type="chain" id="PRO_5016632408" description="DUF2946 domain-containing protein" evidence="1">
    <location>
        <begin position="30"/>
        <end position="120"/>
    </location>
</feature>
<evidence type="ECO:0008006" key="4">
    <source>
        <dbReference type="Google" id="ProtNLM"/>
    </source>
</evidence>
<evidence type="ECO:0000256" key="1">
    <source>
        <dbReference type="SAM" id="SignalP"/>
    </source>
</evidence>
<gene>
    <name evidence="2" type="ORF">NCTC12722_00407</name>
</gene>
<dbReference type="OrthoDB" id="8083311at2"/>
<keyword evidence="1" id="KW-0732">Signal</keyword>